<keyword evidence="3" id="KW-1185">Reference proteome</keyword>
<comment type="caution">
    <text evidence="2">The sequence shown here is derived from an EMBL/GenBank/DDBJ whole genome shotgun (WGS) entry which is preliminary data.</text>
</comment>
<dbReference type="AlphaFoldDB" id="A0A2M9D7M5"/>
<protein>
    <submittedName>
        <fullName evidence="2">Uncharacterized protein</fullName>
    </submittedName>
</protein>
<organism evidence="2 3">
    <name type="scientific">Salinibacterium amurskyense</name>
    <dbReference type="NCBI Taxonomy" id="205941"/>
    <lineage>
        <taxon>Bacteria</taxon>
        <taxon>Bacillati</taxon>
        <taxon>Actinomycetota</taxon>
        <taxon>Actinomycetes</taxon>
        <taxon>Micrococcales</taxon>
        <taxon>Microbacteriaceae</taxon>
        <taxon>Salinibacterium</taxon>
    </lineage>
</organism>
<name>A0A2M9D7M5_9MICO</name>
<keyword evidence="1" id="KW-1133">Transmembrane helix</keyword>
<accession>A0A2M9D7M5</accession>
<dbReference type="OrthoDB" id="9999788at2"/>
<reference evidence="2 3" key="1">
    <citation type="submission" date="2017-11" db="EMBL/GenBank/DDBJ databases">
        <title>Genomic Encyclopedia of Archaeal and Bacterial Type Strains, Phase II (KMG-II): From Individual Species to Whole Genera.</title>
        <authorList>
            <person name="Goeker M."/>
        </authorList>
    </citation>
    <scope>NUCLEOTIDE SEQUENCE [LARGE SCALE GENOMIC DNA]</scope>
    <source>
        <strain evidence="2 3">DSM 16400</strain>
    </source>
</reference>
<dbReference type="EMBL" id="PGFH01000001">
    <property type="protein sequence ID" value="PJJ81727.1"/>
    <property type="molecule type" value="Genomic_DNA"/>
</dbReference>
<keyword evidence="1" id="KW-0812">Transmembrane</keyword>
<evidence type="ECO:0000256" key="1">
    <source>
        <dbReference type="SAM" id="Phobius"/>
    </source>
</evidence>
<dbReference type="RefSeq" id="WP_100388385.1">
    <property type="nucleotide sequence ID" value="NZ_BMZU01000001.1"/>
</dbReference>
<evidence type="ECO:0000313" key="2">
    <source>
        <dbReference type="EMBL" id="PJJ81727.1"/>
    </source>
</evidence>
<proteinExistence type="predicted"/>
<sequence length="87" mass="9473">MKRLFFGALSAFGLGALGFGAMALLGTLSRTYDVPWLNGDGLTPMWPMTVGFSSMWLMALSLAVLILVSVIGLIRDVIIKRRTRIQA</sequence>
<keyword evidence="1" id="KW-0472">Membrane</keyword>
<feature type="transmembrane region" description="Helical" evidence="1">
    <location>
        <begin position="55"/>
        <end position="74"/>
    </location>
</feature>
<evidence type="ECO:0000313" key="3">
    <source>
        <dbReference type="Proteomes" id="UP000231742"/>
    </source>
</evidence>
<gene>
    <name evidence="2" type="ORF">CLV85_0907</name>
</gene>
<dbReference type="Proteomes" id="UP000231742">
    <property type="component" value="Unassembled WGS sequence"/>
</dbReference>